<accession>A0AA37XD04</accession>
<evidence type="ECO:0000313" key="2">
    <source>
        <dbReference type="Proteomes" id="UP001157161"/>
    </source>
</evidence>
<dbReference type="SUPFAM" id="SSF88723">
    <property type="entry name" value="PIN domain-like"/>
    <property type="match status" value="1"/>
</dbReference>
<reference evidence="1" key="1">
    <citation type="journal article" date="2014" name="Int. J. Syst. Evol. Microbiol.">
        <title>Complete genome sequence of Corynebacterium casei LMG S-19264T (=DSM 44701T), isolated from a smear-ripened cheese.</title>
        <authorList>
            <consortium name="US DOE Joint Genome Institute (JGI-PGF)"/>
            <person name="Walter F."/>
            <person name="Albersmeier A."/>
            <person name="Kalinowski J."/>
            <person name="Ruckert C."/>
        </authorList>
    </citation>
    <scope>NUCLEOTIDE SEQUENCE</scope>
    <source>
        <strain evidence="1">NBRC 112290</strain>
    </source>
</reference>
<evidence type="ECO:0000313" key="1">
    <source>
        <dbReference type="EMBL" id="GMA30555.1"/>
    </source>
</evidence>
<evidence type="ECO:0008006" key="3">
    <source>
        <dbReference type="Google" id="ProtNLM"/>
    </source>
</evidence>
<organism evidence="1 2">
    <name type="scientific">Litorihabitans aurantiacus</name>
    <dbReference type="NCBI Taxonomy" id="1930061"/>
    <lineage>
        <taxon>Bacteria</taxon>
        <taxon>Bacillati</taxon>
        <taxon>Actinomycetota</taxon>
        <taxon>Actinomycetes</taxon>
        <taxon>Micrococcales</taxon>
        <taxon>Beutenbergiaceae</taxon>
        <taxon>Litorihabitans</taxon>
    </lineage>
</organism>
<dbReference type="EMBL" id="BSUM01000001">
    <property type="protein sequence ID" value="GMA30555.1"/>
    <property type="molecule type" value="Genomic_DNA"/>
</dbReference>
<keyword evidence="2" id="KW-1185">Reference proteome</keyword>
<reference evidence="1" key="2">
    <citation type="submission" date="2023-02" db="EMBL/GenBank/DDBJ databases">
        <authorList>
            <person name="Sun Q."/>
            <person name="Mori K."/>
        </authorList>
    </citation>
    <scope>NUCLEOTIDE SEQUENCE</scope>
    <source>
        <strain evidence="1">NBRC 112290</strain>
    </source>
</reference>
<gene>
    <name evidence="1" type="ORF">GCM10025875_05470</name>
</gene>
<sequence>MVTSAPAAPLVDGDTSAMVTLLISTVLDGVNPTPLSRDQYREAGHYPDPGLRSLDALHLAGALSVEADAVLTSDVRLAAAAQSHGLRVVSPA</sequence>
<dbReference type="AlphaFoldDB" id="A0AA37XD04"/>
<dbReference type="Proteomes" id="UP001157161">
    <property type="component" value="Unassembled WGS sequence"/>
</dbReference>
<protein>
    <recommendedName>
        <fullName evidence="3">PIN domain-containing protein</fullName>
    </recommendedName>
</protein>
<proteinExistence type="predicted"/>
<dbReference type="CDD" id="cd09874">
    <property type="entry name" value="PIN_MT3492-like"/>
    <property type="match status" value="1"/>
</dbReference>
<comment type="caution">
    <text evidence="1">The sequence shown here is derived from an EMBL/GenBank/DDBJ whole genome shotgun (WGS) entry which is preliminary data.</text>
</comment>
<dbReference type="InterPro" id="IPR029060">
    <property type="entry name" value="PIN-like_dom_sf"/>
</dbReference>
<name>A0AA37XD04_9MICO</name>